<name>A0A161X2J1_9CLOT</name>
<accession>A0A161X2J1</accession>
<evidence type="ECO:0000313" key="2">
    <source>
        <dbReference type="Proteomes" id="UP000076603"/>
    </source>
</evidence>
<dbReference type="Proteomes" id="UP000076603">
    <property type="component" value="Unassembled WGS sequence"/>
</dbReference>
<keyword evidence="2" id="KW-1185">Reference proteome</keyword>
<reference evidence="1 2" key="1">
    <citation type="submission" date="2016-04" db="EMBL/GenBank/DDBJ databases">
        <title>Genome sequence of Clostridium magnum DSM 2767.</title>
        <authorList>
            <person name="Poehlein A."/>
            <person name="Uhlig R."/>
            <person name="Fischer R."/>
            <person name="Bahl H."/>
            <person name="Daniel R."/>
        </authorList>
    </citation>
    <scope>NUCLEOTIDE SEQUENCE [LARGE SCALE GENOMIC DNA]</scope>
    <source>
        <strain evidence="1 2">DSM 2767</strain>
    </source>
</reference>
<evidence type="ECO:0008006" key="3">
    <source>
        <dbReference type="Google" id="ProtNLM"/>
    </source>
</evidence>
<dbReference type="InterPro" id="IPR029044">
    <property type="entry name" value="Nucleotide-diphossugar_trans"/>
</dbReference>
<dbReference type="RefSeq" id="WP_066618062.1">
    <property type="nucleotide sequence ID" value="NZ_FQXL01000012.1"/>
</dbReference>
<dbReference type="Gene3D" id="3.90.550.10">
    <property type="entry name" value="Spore Coat Polysaccharide Biosynthesis Protein SpsA, Chain A"/>
    <property type="match status" value="1"/>
</dbReference>
<dbReference type="InterPro" id="IPR021466">
    <property type="entry name" value="Put_rhamnosyl_transferase"/>
</dbReference>
<organism evidence="1 2">
    <name type="scientific">Clostridium magnum DSM 2767</name>
    <dbReference type="NCBI Taxonomy" id="1121326"/>
    <lineage>
        <taxon>Bacteria</taxon>
        <taxon>Bacillati</taxon>
        <taxon>Bacillota</taxon>
        <taxon>Clostridia</taxon>
        <taxon>Eubacteriales</taxon>
        <taxon>Clostridiaceae</taxon>
        <taxon>Clostridium</taxon>
    </lineage>
</organism>
<protein>
    <recommendedName>
        <fullName evidence="3">Rhamnosyl transferase</fullName>
    </recommendedName>
</protein>
<comment type="caution">
    <text evidence="1">The sequence shown here is derived from an EMBL/GenBank/DDBJ whole genome shotgun (WGS) entry which is preliminary data.</text>
</comment>
<dbReference type="AlphaFoldDB" id="A0A161X2J1"/>
<dbReference type="CDD" id="cd00761">
    <property type="entry name" value="Glyco_tranf_GTA_type"/>
    <property type="match status" value="1"/>
</dbReference>
<dbReference type="OrthoDB" id="9771846at2"/>
<proteinExistence type="predicted"/>
<gene>
    <name evidence="1" type="ORF">CLMAG_07490</name>
</gene>
<dbReference type="EMBL" id="LWAE01000001">
    <property type="protein sequence ID" value="KZL93698.1"/>
    <property type="molecule type" value="Genomic_DNA"/>
</dbReference>
<dbReference type="Pfam" id="PF11316">
    <property type="entry name" value="Rhamno_transf"/>
    <property type="match status" value="1"/>
</dbReference>
<dbReference type="SUPFAM" id="SSF53448">
    <property type="entry name" value="Nucleotide-diphospho-sugar transferases"/>
    <property type="match status" value="1"/>
</dbReference>
<dbReference type="STRING" id="1121326.CLMAG_07490"/>
<dbReference type="PATRIC" id="fig|1121326.3.peg.706"/>
<evidence type="ECO:0000313" key="1">
    <source>
        <dbReference type="EMBL" id="KZL93698.1"/>
    </source>
</evidence>
<sequence length="240" mass="28616">MKEKKIVIASAFNTFNFRDYRFSKDWIDSRIKIFMNYTLRSLKNQTNQDFLAFLLYDPTTENMICDALSRYEQLPQNIQFINHKLFNSTMKETIKDYKYLYLVRVDCDDMYHVSYIQQLHDFQHKEETKAIINQKGYLYDSVGKRIANYFFESPPFYTLIYKSEEYMKGVRYKLPGGHAGAIQLPHEIIDKKNFIFHIHSSNTLNKFNQRFNTGGLIIDVNKINEILENYIGKVDQKNDI</sequence>